<reference evidence="1 2" key="1">
    <citation type="journal article" date="2019" name="Sci. Rep.">
        <title>Orb-weaving spider Araneus ventricosus genome elucidates the spidroin gene catalogue.</title>
        <authorList>
            <person name="Kono N."/>
            <person name="Nakamura H."/>
            <person name="Ohtoshi R."/>
            <person name="Moran D.A.P."/>
            <person name="Shinohara A."/>
            <person name="Yoshida Y."/>
            <person name="Fujiwara M."/>
            <person name="Mori M."/>
            <person name="Tomita M."/>
            <person name="Arakawa K."/>
        </authorList>
    </citation>
    <scope>NUCLEOTIDE SEQUENCE [LARGE SCALE GENOMIC DNA]</scope>
</reference>
<dbReference type="Proteomes" id="UP000499080">
    <property type="component" value="Unassembled WGS sequence"/>
</dbReference>
<organism evidence="1 2">
    <name type="scientific">Araneus ventricosus</name>
    <name type="common">Orbweaver spider</name>
    <name type="synonym">Epeira ventricosa</name>
    <dbReference type="NCBI Taxonomy" id="182803"/>
    <lineage>
        <taxon>Eukaryota</taxon>
        <taxon>Metazoa</taxon>
        <taxon>Ecdysozoa</taxon>
        <taxon>Arthropoda</taxon>
        <taxon>Chelicerata</taxon>
        <taxon>Arachnida</taxon>
        <taxon>Araneae</taxon>
        <taxon>Araneomorphae</taxon>
        <taxon>Entelegynae</taxon>
        <taxon>Araneoidea</taxon>
        <taxon>Araneidae</taxon>
        <taxon>Araneus</taxon>
    </lineage>
</organism>
<comment type="caution">
    <text evidence="1">The sequence shown here is derived from an EMBL/GenBank/DDBJ whole genome shotgun (WGS) entry which is preliminary data.</text>
</comment>
<name>A0A4Y2PSA6_ARAVE</name>
<keyword evidence="2" id="KW-1185">Reference proteome</keyword>
<protein>
    <submittedName>
        <fullName evidence="1">Uncharacterized protein</fullName>
    </submittedName>
</protein>
<dbReference type="AlphaFoldDB" id="A0A4Y2PSA6"/>
<dbReference type="OrthoDB" id="10029846at2759"/>
<gene>
    <name evidence="1" type="ORF">AVEN_227404_1</name>
</gene>
<evidence type="ECO:0000313" key="1">
    <source>
        <dbReference type="EMBL" id="GBN54788.1"/>
    </source>
</evidence>
<accession>A0A4Y2PSA6</accession>
<sequence>MCLALAYLPESDKDVDWLCIQETSPQHAKLQEFFDYFVQERFENSIITTSVWNCHKQQHRTNNAIGWQNKFQTILSKPHPKFRNLLEALKDISKYSGFLISQMEINLEEKKRARKYVHLDERIAKAVRAYEDTKDIMKCLTSLPIFQKYLFIL</sequence>
<proteinExistence type="predicted"/>
<dbReference type="EMBL" id="BGPR01012149">
    <property type="protein sequence ID" value="GBN54788.1"/>
    <property type="molecule type" value="Genomic_DNA"/>
</dbReference>
<evidence type="ECO:0000313" key="2">
    <source>
        <dbReference type="Proteomes" id="UP000499080"/>
    </source>
</evidence>